<dbReference type="GeneID" id="34444094"/>
<protein>
    <recommendedName>
        <fullName evidence="4">Phytanoyl-CoA dioxygenase family protein</fullName>
    </recommendedName>
</protein>
<reference evidence="2 3" key="1">
    <citation type="journal article" date="2016" name="Genome Biol. Evol.">
        <title>Draft genome sequence of an aflatoxigenic Aspergillus species, A. bombycis.</title>
        <authorList>
            <person name="Moore G.G."/>
            <person name="Mack B.M."/>
            <person name="Beltz S.B."/>
            <person name="Gilbert M.K."/>
        </authorList>
    </citation>
    <scope>NUCLEOTIDE SEQUENCE [LARGE SCALE GENOMIC DNA]</scope>
    <source>
        <strain evidence="3">NRRL 26010</strain>
    </source>
</reference>
<dbReference type="SUPFAM" id="SSF51197">
    <property type="entry name" value="Clavaminate synthase-like"/>
    <property type="match status" value="1"/>
</dbReference>
<evidence type="ECO:0008006" key="4">
    <source>
        <dbReference type="Google" id="ProtNLM"/>
    </source>
</evidence>
<dbReference type="EMBL" id="LYCR01000002">
    <property type="protein sequence ID" value="OGM50738.1"/>
    <property type="molecule type" value="Genomic_DNA"/>
</dbReference>
<dbReference type="RefSeq" id="XP_022394455.1">
    <property type="nucleotide sequence ID" value="XM_022527834.1"/>
</dbReference>
<evidence type="ECO:0000313" key="3">
    <source>
        <dbReference type="Proteomes" id="UP000179179"/>
    </source>
</evidence>
<evidence type="ECO:0000313" key="2">
    <source>
        <dbReference type="EMBL" id="OGM50738.1"/>
    </source>
</evidence>
<accession>A0A1F8AHH0</accession>
<sequence>MPTTQTLASANPAITQGPLRVQSSHGDWRDDLHANGFVVIKQAIPRDRAIQYQQRAFDWL</sequence>
<feature type="region of interest" description="Disordered" evidence="1">
    <location>
        <begin position="1"/>
        <end position="25"/>
    </location>
</feature>
<dbReference type="Proteomes" id="UP000179179">
    <property type="component" value="Unassembled WGS sequence"/>
</dbReference>
<feature type="compositionally biased region" description="Polar residues" evidence="1">
    <location>
        <begin position="1"/>
        <end position="14"/>
    </location>
</feature>
<dbReference type="OrthoDB" id="445007at2759"/>
<organism evidence="2 3">
    <name type="scientific">Aspergillus bombycis</name>
    <dbReference type="NCBI Taxonomy" id="109264"/>
    <lineage>
        <taxon>Eukaryota</taxon>
        <taxon>Fungi</taxon>
        <taxon>Dikarya</taxon>
        <taxon>Ascomycota</taxon>
        <taxon>Pezizomycotina</taxon>
        <taxon>Eurotiomycetes</taxon>
        <taxon>Eurotiomycetidae</taxon>
        <taxon>Eurotiales</taxon>
        <taxon>Aspergillaceae</taxon>
        <taxon>Aspergillus</taxon>
    </lineage>
</organism>
<proteinExistence type="predicted"/>
<comment type="caution">
    <text evidence="2">The sequence shown here is derived from an EMBL/GenBank/DDBJ whole genome shotgun (WGS) entry which is preliminary data.</text>
</comment>
<keyword evidence="3" id="KW-1185">Reference proteome</keyword>
<dbReference type="AlphaFoldDB" id="A0A1F8AHH0"/>
<name>A0A1F8AHH0_9EURO</name>
<evidence type="ECO:0000256" key="1">
    <source>
        <dbReference type="SAM" id="MobiDB-lite"/>
    </source>
</evidence>
<gene>
    <name evidence="2" type="ORF">ABOM_000704</name>
</gene>